<dbReference type="InterPro" id="IPR000092">
    <property type="entry name" value="Polyprenyl_synt"/>
</dbReference>
<dbReference type="InterPro" id="IPR008949">
    <property type="entry name" value="Isoprenoid_synthase_dom_sf"/>
</dbReference>
<organism evidence="13 14">
    <name type="scientific">Turicibacter sanguinis</name>
    <dbReference type="NCBI Taxonomy" id="154288"/>
    <lineage>
        <taxon>Bacteria</taxon>
        <taxon>Bacillati</taxon>
        <taxon>Bacillota</taxon>
        <taxon>Erysipelotrichia</taxon>
        <taxon>Erysipelotrichales</taxon>
        <taxon>Turicibacteraceae</taxon>
        <taxon>Turicibacter</taxon>
    </lineage>
</organism>
<dbReference type="InterPro" id="IPR033749">
    <property type="entry name" value="Polyprenyl_synt_CS"/>
</dbReference>
<dbReference type="SFLD" id="SFLDG01017">
    <property type="entry name" value="Polyprenyl_Transferase_Like"/>
    <property type="match status" value="1"/>
</dbReference>
<evidence type="ECO:0000256" key="5">
    <source>
        <dbReference type="ARBA" id="ARBA00022679"/>
    </source>
</evidence>
<comment type="cofactor">
    <cofactor evidence="1">
        <name>Mg(2+)</name>
        <dbReference type="ChEBI" id="CHEBI:18420"/>
    </cofactor>
</comment>
<name>A0A173SN74_9FIRM</name>
<evidence type="ECO:0000256" key="10">
    <source>
        <dbReference type="ARBA" id="ARBA00032873"/>
    </source>
</evidence>
<dbReference type="Gene3D" id="1.10.600.10">
    <property type="entry name" value="Farnesyl Diphosphate Synthase"/>
    <property type="match status" value="1"/>
</dbReference>
<keyword evidence="7" id="KW-0460">Magnesium</keyword>
<dbReference type="PROSITE" id="PS00723">
    <property type="entry name" value="POLYPRENYL_SYNTHASE_1"/>
    <property type="match status" value="1"/>
</dbReference>
<dbReference type="RefSeq" id="WP_006785568.1">
    <property type="nucleotide sequence ID" value="NZ_CABJBH010000004.1"/>
</dbReference>
<dbReference type="CDD" id="cd00685">
    <property type="entry name" value="Trans_IPPS_HT"/>
    <property type="match status" value="1"/>
</dbReference>
<dbReference type="SFLD" id="SFLDS00005">
    <property type="entry name" value="Isoprenoid_Synthase_Type_I"/>
    <property type="match status" value="1"/>
</dbReference>
<dbReference type="PANTHER" id="PTHR43281">
    <property type="entry name" value="FARNESYL DIPHOSPHATE SYNTHASE"/>
    <property type="match status" value="1"/>
</dbReference>
<reference evidence="13 14" key="1">
    <citation type="journal article" date="2019" name="Nat. Med.">
        <title>A library of human gut bacterial isolates paired with longitudinal multiomics data enables mechanistic microbiome research.</title>
        <authorList>
            <person name="Poyet M."/>
            <person name="Groussin M."/>
            <person name="Gibbons S.M."/>
            <person name="Avila-Pacheco J."/>
            <person name="Jiang X."/>
            <person name="Kearney S.M."/>
            <person name="Perrotta A.R."/>
            <person name="Berdy B."/>
            <person name="Zhao S."/>
            <person name="Lieberman T.D."/>
            <person name="Swanson P.K."/>
            <person name="Smith M."/>
            <person name="Roesemann S."/>
            <person name="Alexander J.E."/>
            <person name="Rich S.A."/>
            <person name="Livny J."/>
            <person name="Vlamakis H."/>
            <person name="Clish C."/>
            <person name="Bullock K."/>
            <person name="Deik A."/>
            <person name="Scott J."/>
            <person name="Pierce K.A."/>
            <person name="Xavier R.J."/>
            <person name="Alm E.J."/>
        </authorList>
    </citation>
    <scope>NUCLEOTIDE SEQUENCE [LARGE SCALE GENOMIC DNA]</scope>
    <source>
        <strain evidence="13 14">BIOML-A198</strain>
    </source>
</reference>
<comment type="similarity">
    <text evidence="2 12">Belongs to the FPP/GGPP synthase family.</text>
</comment>
<dbReference type="Pfam" id="PF00348">
    <property type="entry name" value="polyprenyl_synt"/>
    <property type="match status" value="1"/>
</dbReference>
<keyword evidence="6" id="KW-0479">Metal-binding</keyword>
<dbReference type="OrthoDB" id="9805316at2"/>
<dbReference type="PANTHER" id="PTHR43281:SF1">
    <property type="entry name" value="FARNESYL DIPHOSPHATE SYNTHASE"/>
    <property type="match status" value="1"/>
</dbReference>
<keyword evidence="8" id="KW-0414">Isoprene biosynthesis</keyword>
<evidence type="ECO:0000313" key="14">
    <source>
        <dbReference type="Proteomes" id="UP000487649"/>
    </source>
</evidence>
<evidence type="ECO:0000256" key="7">
    <source>
        <dbReference type="ARBA" id="ARBA00022842"/>
    </source>
</evidence>
<evidence type="ECO:0000256" key="8">
    <source>
        <dbReference type="ARBA" id="ARBA00023229"/>
    </source>
</evidence>
<accession>A0A173SN74</accession>
<evidence type="ECO:0000256" key="4">
    <source>
        <dbReference type="ARBA" id="ARBA00015100"/>
    </source>
</evidence>
<dbReference type="SUPFAM" id="SSF48576">
    <property type="entry name" value="Terpenoid synthases"/>
    <property type="match status" value="1"/>
</dbReference>
<dbReference type="NCBIfam" id="NF045485">
    <property type="entry name" value="FPPsyn"/>
    <property type="match status" value="1"/>
</dbReference>
<dbReference type="FunFam" id="1.10.600.10:FF:000001">
    <property type="entry name" value="Geranylgeranyl diphosphate synthase"/>
    <property type="match status" value="1"/>
</dbReference>
<protein>
    <recommendedName>
        <fullName evidence="4">Farnesyl diphosphate synthase</fullName>
        <ecNumber evidence="3">2.5.1.10</ecNumber>
    </recommendedName>
    <alternativeName>
        <fullName evidence="10">(2E,6E)-farnesyl diphosphate synthase</fullName>
    </alternativeName>
    <alternativeName>
        <fullName evidence="9">Geranyltranstransferase</fullName>
    </alternativeName>
</protein>
<evidence type="ECO:0000256" key="2">
    <source>
        <dbReference type="ARBA" id="ARBA00006706"/>
    </source>
</evidence>
<dbReference type="GO" id="GO:0016114">
    <property type="term" value="P:terpenoid biosynthetic process"/>
    <property type="evidence" value="ECO:0007669"/>
    <property type="project" value="UniProtKB-ARBA"/>
</dbReference>
<dbReference type="GO" id="GO:0004337">
    <property type="term" value="F:(2E,6E)-farnesyl diphosphate synthase activity"/>
    <property type="evidence" value="ECO:0007669"/>
    <property type="project" value="UniProtKB-EC"/>
</dbReference>
<dbReference type="EMBL" id="WMQE01000013">
    <property type="protein sequence ID" value="MTK21178.1"/>
    <property type="molecule type" value="Genomic_DNA"/>
</dbReference>
<dbReference type="GO" id="GO:0046872">
    <property type="term" value="F:metal ion binding"/>
    <property type="evidence" value="ECO:0007669"/>
    <property type="project" value="UniProtKB-KW"/>
</dbReference>
<dbReference type="Proteomes" id="UP000487649">
    <property type="component" value="Unassembled WGS sequence"/>
</dbReference>
<dbReference type="AlphaFoldDB" id="A0A173SN74"/>
<dbReference type="InterPro" id="IPR053378">
    <property type="entry name" value="Prenyl_diphosphate_synthase"/>
</dbReference>
<dbReference type="GeneID" id="60059582"/>
<keyword evidence="5 12" id="KW-0808">Transferase</keyword>
<proteinExistence type="inferred from homology"/>
<dbReference type="EC" id="2.5.1.10" evidence="3"/>
<evidence type="ECO:0000256" key="11">
    <source>
        <dbReference type="ARBA" id="ARBA00049399"/>
    </source>
</evidence>
<evidence type="ECO:0000256" key="9">
    <source>
        <dbReference type="ARBA" id="ARBA00032380"/>
    </source>
</evidence>
<evidence type="ECO:0000313" key="13">
    <source>
        <dbReference type="EMBL" id="MTK21178.1"/>
    </source>
</evidence>
<comment type="catalytic activity">
    <reaction evidence="11">
        <text>isopentenyl diphosphate + (2E)-geranyl diphosphate = (2E,6E)-farnesyl diphosphate + diphosphate</text>
        <dbReference type="Rhea" id="RHEA:19361"/>
        <dbReference type="ChEBI" id="CHEBI:33019"/>
        <dbReference type="ChEBI" id="CHEBI:58057"/>
        <dbReference type="ChEBI" id="CHEBI:128769"/>
        <dbReference type="ChEBI" id="CHEBI:175763"/>
        <dbReference type="EC" id="2.5.1.10"/>
    </reaction>
</comment>
<dbReference type="PROSITE" id="PS00444">
    <property type="entry name" value="POLYPRENYL_SYNTHASE_2"/>
    <property type="match status" value="1"/>
</dbReference>
<dbReference type="GO" id="GO:0005737">
    <property type="term" value="C:cytoplasm"/>
    <property type="evidence" value="ECO:0007669"/>
    <property type="project" value="UniProtKB-ARBA"/>
</dbReference>
<sequence>MLSTYIETNKKPFEKVMFDLIESEPIPSELKESMLYSLKVGGKRLRPILLFAVLESFNLAPQKGYHVAAALEMIHTYSLIHDDLPAMDDDALRRGKPTNHIVFGEATAILAGDSLLTHAFKVIAEDERLTTNQRLSLIQALSLASGPMGMVAGQVLDMEAEVKAVSLEQLKQIHVNKTGRLIEFAIVAGAIIAQADDEVINQLKQFAYHLGLAFQIKDDILDVEGSTAVLGKNVGSDLVNGKSTYVSLTSLTEAKNMLEEEIKCAKVILHNLPVSTAVLEAITDYIKDRQA</sequence>
<evidence type="ECO:0000256" key="3">
    <source>
        <dbReference type="ARBA" id="ARBA00012439"/>
    </source>
</evidence>
<evidence type="ECO:0000256" key="6">
    <source>
        <dbReference type="ARBA" id="ARBA00022723"/>
    </source>
</evidence>
<evidence type="ECO:0000256" key="1">
    <source>
        <dbReference type="ARBA" id="ARBA00001946"/>
    </source>
</evidence>
<comment type="caution">
    <text evidence="13">The sequence shown here is derived from an EMBL/GenBank/DDBJ whole genome shotgun (WGS) entry which is preliminary data.</text>
</comment>
<gene>
    <name evidence="13" type="ORF">GMA92_07060</name>
</gene>
<evidence type="ECO:0000256" key="12">
    <source>
        <dbReference type="RuleBase" id="RU004466"/>
    </source>
</evidence>